<evidence type="ECO:0000256" key="7">
    <source>
        <dbReference type="ARBA" id="ARBA00023136"/>
    </source>
</evidence>
<dbReference type="EMBL" id="RXIC02000022">
    <property type="protein sequence ID" value="KAB1217092.1"/>
    <property type="molecule type" value="Genomic_DNA"/>
</dbReference>
<accession>A0A6A1VVU0</accession>
<feature type="chain" id="PRO_5035411332" description="UDP-glucuronate 4-epimerase" evidence="11">
    <location>
        <begin position="29"/>
        <end position="404"/>
    </location>
</feature>
<evidence type="ECO:0000256" key="10">
    <source>
        <dbReference type="ARBA" id="ARBA00066697"/>
    </source>
</evidence>
<comment type="catalytic activity">
    <reaction evidence="9">
        <text>UDP-alpha-D-glucuronate = UDP-alpha-D-galacturonate</text>
        <dbReference type="Rhea" id="RHEA:11404"/>
        <dbReference type="ChEBI" id="CHEBI:57635"/>
        <dbReference type="ChEBI" id="CHEBI:58052"/>
        <dbReference type="EC" id="5.1.3.6"/>
    </reaction>
</comment>
<evidence type="ECO:0000313" key="15">
    <source>
        <dbReference type="Proteomes" id="UP000516437"/>
    </source>
</evidence>
<evidence type="ECO:0000256" key="11">
    <source>
        <dbReference type="SAM" id="SignalP"/>
    </source>
</evidence>
<evidence type="ECO:0000313" key="13">
    <source>
        <dbReference type="EMBL" id="KAB1217082.1"/>
    </source>
</evidence>
<dbReference type="PANTHER" id="PTHR43574">
    <property type="entry name" value="EPIMERASE-RELATED"/>
    <property type="match status" value="1"/>
</dbReference>
<keyword evidence="11" id="KW-0732">Signal</keyword>
<feature type="domain" description="NAD-dependent epimerase/dehydratase" evidence="12">
    <location>
        <begin position="66"/>
        <end position="303"/>
    </location>
</feature>
<dbReference type="GO" id="GO:0032580">
    <property type="term" value="C:Golgi cisterna membrane"/>
    <property type="evidence" value="ECO:0007669"/>
    <property type="project" value="UniProtKB-SubCell"/>
</dbReference>
<feature type="signal peptide" evidence="11">
    <location>
        <begin position="1"/>
        <end position="28"/>
    </location>
</feature>
<keyword evidence="8" id="KW-0413">Isomerase</keyword>
<dbReference type="PRINTS" id="PR01713">
    <property type="entry name" value="NUCEPIMERASE"/>
</dbReference>
<organism evidence="13 15">
    <name type="scientific">Morella rubra</name>
    <name type="common">Chinese bayberry</name>
    <dbReference type="NCBI Taxonomy" id="262757"/>
    <lineage>
        <taxon>Eukaryota</taxon>
        <taxon>Viridiplantae</taxon>
        <taxon>Streptophyta</taxon>
        <taxon>Embryophyta</taxon>
        <taxon>Tracheophyta</taxon>
        <taxon>Spermatophyta</taxon>
        <taxon>Magnoliopsida</taxon>
        <taxon>eudicotyledons</taxon>
        <taxon>Gunneridae</taxon>
        <taxon>Pentapetalae</taxon>
        <taxon>rosids</taxon>
        <taxon>fabids</taxon>
        <taxon>Fagales</taxon>
        <taxon>Myricaceae</taxon>
        <taxon>Morella</taxon>
    </lineage>
</organism>
<dbReference type="Gene3D" id="3.40.50.720">
    <property type="entry name" value="NAD(P)-binding Rossmann-like Domain"/>
    <property type="match status" value="1"/>
</dbReference>
<keyword evidence="6" id="KW-0520">NAD</keyword>
<evidence type="ECO:0000256" key="5">
    <source>
        <dbReference type="ARBA" id="ARBA00022989"/>
    </source>
</evidence>
<dbReference type="EC" id="5.1.3.6" evidence="10"/>
<dbReference type="InterPro" id="IPR001509">
    <property type="entry name" value="Epimerase_deHydtase"/>
</dbReference>
<dbReference type="AlphaFoldDB" id="A0A6A1VVU0"/>
<reference evidence="13" key="3">
    <citation type="submission" date="2019-09" db="EMBL/GenBank/DDBJ databases">
        <authorList>
            <person name="Gao Z."/>
        </authorList>
    </citation>
    <scope>NUCLEOTIDE SEQUENCE</scope>
    <source>
        <tissue evidence="13">Leaves</tissue>
    </source>
</reference>
<proteinExistence type="inferred from homology"/>
<evidence type="ECO:0000259" key="12">
    <source>
        <dbReference type="Pfam" id="PF01370"/>
    </source>
</evidence>
<dbReference type="EMBL" id="RXIC02000022">
    <property type="protein sequence ID" value="KAB1217082.1"/>
    <property type="molecule type" value="Genomic_DNA"/>
</dbReference>
<evidence type="ECO:0000256" key="3">
    <source>
        <dbReference type="ARBA" id="ARBA00011738"/>
    </source>
</evidence>
<keyword evidence="4" id="KW-0812">Transmembrane</keyword>
<protein>
    <recommendedName>
        <fullName evidence="10">UDP-glucuronate 4-epimerase</fullName>
        <ecNumber evidence="10">5.1.3.6</ecNumber>
    </recommendedName>
</protein>
<evidence type="ECO:0000256" key="1">
    <source>
        <dbReference type="ARBA" id="ARBA00004205"/>
    </source>
</evidence>
<reference evidence="13 15" key="2">
    <citation type="journal article" date="2019" name="Plant Biotechnol. J.">
        <title>The red bayberry genome and genetic basis of sex determination.</title>
        <authorList>
            <person name="Jia H.M."/>
            <person name="Jia H.J."/>
            <person name="Cai Q.L."/>
            <person name="Wang Y."/>
            <person name="Zhao H.B."/>
            <person name="Yang W.F."/>
            <person name="Wang G.Y."/>
            <person name="Li Y.H."/>
            <person name="Zhan D.L."/>
            <person name="Shen Y.T."/>
            <person name="Niu Q.F."/>
            <person name="Chang L."/>
            <person name="Qiu J."/>
            <person name="Zhao L."/>
            <person name="Xie H.B."/>
            <person name="Fu W.Y."/>
            <person name="Jin J."/>
            <person name="Li X.W."/>
            <person name="Jiao Y."/>
            <person name="Zhou C.C."/>
            <person name="Tu T."/>
            <person name="Chai C.Y."/>
            <person name="Gao J.L."/>
            <person name="Fan L.J."/>
            <person name="van de Weg E."/>
            <person name="Wang J.Y."/>
            <person name="Gao Z.S."/>
        </authorList>
    </citation>
    <scope>NUCLEOTIDE SEQUENCE [LARGE SCALE GENOMIC DNA]</scope>
    <source>
        <tissue evidence="13">Leaves</tissue>
    </source>
</reference>
<sequence length="404" mass="44772">MRFHSKLTLWSCFVAFILLFFFLTSSPGSTPSSSRRALGSDTWGGREWERRVSRSSRKRSDGGLTVLVTGAAGFVGTHVSIALKRRGDGVLGLDNFNHYYDTNLKRARQKLLERAGVFIVEGDINDASLLQKLFDVVAFTHVMHLAAQAGVRYAMQNPGSYVHSNIAGFVNLLEVCKSANPQPSIVWASSSSVYGLNSKVPFSEKDRTDQPASLYAATKKAGEEIAHTYNHIYGLSITGLRFFTVYGPWGRPDMAYFFFTKDILKGKPITIFEAPDHGTVARDFTYIDDIVKGCLAALDTAKKSTGSGGKKKGPAQLRIFNLGNTAPLPVTELVSILEKLLKVKAKRQVLPMPRNGDVKFTHANISSAHTELGYRPTTDLETGLKKFVRWYLHYYSGEKKKSAW</sequence>
<dbReference type="SUPFAM" id="SSF51735">
    <property type="entry name" value="NAD(P)-binding Rossmann-fold domains"/>
    <property type="match status" value="1"/>
</dbReference>
<gene>
    <name evidence="14" type="ORF">CJ030_MR4G021229</name>
    <name evidence="13" type="ORF">CJ030_MR4G021239</name>
</gene>
<comment type="subcellular location">
    <subcellularLocation>
        <location evidence="1">Golgi apparatus</location>
        <location evidence="1">Golgi stack membrane</location>
        <topology evidence="1">Multi-pass membrane protein</topology>
    </subcellularLocation>
</comment>
<evidence type="ECO:0000256" key="6">
    <source>
        <dbReference type="ARBA" id="ARBA00023027"/>
    </source>
</evidence>
<comment type="subunit">
    <text evidence="3">Homodimer.</text>
</comment>
<dbReference type="InterPro" id="IPR036291">
    <property type="entry name" value="NAD(P)-bd_dom_sf"/>
</dbReference>
<evidence type="ECO:0000256" key="2">
    <source>
        <dbReference type="ARBA" id="ARBA00007637"/>
    </source>
</evidence>
<dbReference type="OrthoDB" id="202470at2759"/>
<dbReference type="FunFam" id="3.40.50.720:FF:000198">
    <property type="entry name" value="UDP-glucuronate 4-epimerase 3"/>
    <property type="match status" value="1"/>
</dbReference>
<evidence type="ECO:0000256" key="9">
    <source>
        <dbReference type="ARBA" id="ARBA00050136"/>
    </source>
</evidence>
<keyword evidence="15" id="KW-1185">Reference proteome</keyword>
<reference evidence="13" key="1">
    <citation type="submission" date="2018-07" db="EMBL/GenBank/DDBJ databases">
        <authorList>
            <person name="Gao Z.-S."/>
            <person name="Jia H.-M."/>
            <person name="Jia H.-J."/>
            <person name="Cai Q.-L."/>
            <person name="Wang Y."/>
            <person name="Zhao H.-B."/>
        </authorList>
    </citation>
    <scope>NUCLEOTIDE SEQUENCE</scope>
    <source>
        <tissue evidence="13">Leaves</tissue>
    </source>
</reference>
<comment type="caution">
    <text evidence="13">The sequence shown here is derived from an EMBL/GenBank/DDBJ whole genome shotgun (WGS) entry which is preliminary data.</text>
</comment>
<comment type="similarity">
    <text evidence="2">Belongs to the NAD(P)-dependent epimerase/dehydratase family.</text>
</comment>
<evidence type="ECO:0000256" key="4">
    <source>
        <dbReference type="ARBA" id="ARBA00022692"/>
    </source>
</evidence>
<keyword evidence="5" id="KW-1133">Transmembrane helix</keyword>
<keyword evidence="7" id="KW-0472">Membrane</keyword>
<evidence type="ECO:0000313" key="14">
    <source>
        <dbReference type="EMBL" id="KAB1217092.1"/>
    </source>
</evidence>
<name>A0A6A1VVU0_9ROSI</name>
<evidence type="ECO:0000256" key="8">
    <source>
        <dbReference type="ARBA" id="ARBA00023235"/>
    </source>
</evidence>
<dbReference type="Pfam" id="PF01370">
    <property type="entry name" value="Epimerase"/>
    <property type="match status" value="1"/>
</dbReference>
<dbReference type="GO" id="GO:0050378">
    <property type="term" value="F:UDP-glucuronate 4-epimerase activity"/>
    <property type="evidence" value="ECO:0007669"/>
    <property type="project" value="UniProtKB-EC"/>
</dbReference>
<dbReference type="Proteomes" id="UP000516437">
    <property type="component" value="Chromosome 4"/>
</dbReference>